<evidence type="ECO:0000256" key="3">
    <source>
        <dbReference type="ARBA" id="ARBA00022857"/>
    </source>
</evidence>
<dbReference type="Gene3D" id="3.20.20.100">
    <property type="entry name" value="NADP-dependent oxidoreductase domain"/>
    <property type="match status" value="1"/>
</dbReference>
<comment type="caution">
    <text evidence="12">The sequence shown here is derived from an EMBL/GenBank/DDBJ whole genome shotgun (WGS) entry which is preliminary data.</text>
</comment>
<keyword evidence="13" id="KW-1185">Reference proteome</keyword>
<evidence type="ECO:0000313" key="12">
    <source>
        <dbReference type="EMBL" id="PGG95809.1"/>
    </source>
</evidence>
<evidence type="ECO:0000256" key="7">
    <source>
        <dbReference type="ARBA" id="ARBA00049485"/>
    </source>
</evidence>
<reference evidence="12 13" key="1">
    <citation type="submission" date="2017-10" db="EMBL/GenBank/DDBJ databases">
        <title>Comparative genomics in systemic dimorphic fungi from Ajellomycetaceae.</title>
        <authorList>
            <person name="Munoz J.F."/>
            <person name="Mcewen J.G."/>
            <person name="Clay O.K."/>
            <person name="Cuomo C.A."/>
        </authorList>
    </citation>
    <scope>NUCLEOTIDE SEQUENCE [LARGE SCALE GENOMIC DNA]</scope>
    <source>
        <strain evidence="12 13">UAMH5409</strain>
    </source>
</reference>
<dbReference type="STRING" id="1447875.A0A2B7WGV4"/>
<keyword evidence="4" id="KW-0560">Oxidoreductase</keyword>
<feature type="active site" description="Proton donor" evidence="8">
    <location>
        <position position="62"/>
    </location>
</feature>
<dbReference type="PROSITE" id="PS00798">
    <property type="entry name" value="ALDOKETO_REDUCTASE_1"/>
    <property type="match status" value="1"/>
</dbReference>
<dbReference type="InterPro" id="IPR023210">
    <property type="entry name" value="NADP_OxRdtase_dom"/>
</dbReference>
<evidence type="ECO:0000256" key="1">
    <source>
        <dbReference type="ARBA" id="ARBA00007905"/>
    </source>
</evidence>
<feature type="domain" description="NADP-dependent oxidoreductase" evidence="11">
    <location>
        <begin position="22"/>
        <end position="285"/>
    </location>
</feature>
<comment type="catalytic activity">
    <reaction evidence="7">
        <text>xylitol + NAD(+) = D-xylose + NADH + H(+)</text>
        <dbReference type="Rhea" id="RHEA:27441"/>
        <dbReference type="ChEBI" id="CHEBI:15378"/>
        <dbReference type="ChEBI" id="CHEBI:17151"/>
        <dbReference type="ChEBI" id="CHEBI:53455"/>
        <dbReference type="ChEBI" id="CHEBI:57540"/>
        <dbReference type="ChEBI" id="CHEBI:57945"/>
        <dbReference type="EC" id="1.1.1.307"/>
    </reaction>
</comment>
<dbReference type="Pfam" id="PF00248">
    <property type="entry name" value="Aldo_ket_red"/>
    <property type="match status" value="1"/>
</dbReference>
<organism evidence="12 13">
    <name type="scientific">Helicocarpus griseus UAMH5409</name>
    <dbReference type="NCBI Taxonomy" id="1447875"/>
    <lineage>
        <taxon>Eukaryota</taxon>
        <taxon>Fungi</taxon>
        <taxon>Dikarya</taxon>
        <taxon>Ascomycota</taxon>
        <taxon>Pezizomycotina</taxon>
        <taxon>Eurotiomycetes</taxon>
        <taxon>Eurotiomycetidae</taxon>
        <taxon>Onygenales</taxon>
        <taxon>Ajellomycetaceae</taxon>
        <taxon>Helicocarpus</taxon>
    </lineage>
</organism>
<evidence type="ECO:0000256" key="5">
    <source>
        <dbReference type="ARBA" id="ARBA00025065"/>
    </source>
</evidence>
<dbReference type="SUPFAM" id="SSF51430">
    <property type="entry name" value="NAD(P)-linked oxidoreductase"/>
    <property type="match status" value="1"/>
</dbReference>
<dbReference type="CDD" id="cd19071">
    <property type="entry name" value="AKR_AKR1-5-like"/>
    <property type="match status" value="1"/>
</dbReference>
<evidence type="ECO:0000256" key="2">
    <source>
        <dbReference type="ARBA" id="ARBA00012845"/>
    </source>
</evidence>
<dbReference type="InterPro" id="IPR036812">
    <property type="entry name" value="NAD(P)_OxRdtase_dom_sf"/>
</dbReference>
<evidence type="ECO:0000256" key="6">
    <source>
        <dbReference type="ARBA" id="ARBA00047534"/>
    </source>
</evidence>
<dbReference type="InterPro" id="IPR018170">
    <property type="entry name" value="Aldo/ket_reductase_CS"/>
</dbReference>
<evidence type="ECO:0000256" key="4">
    <source>
        <dbReference type="ARBA" id="ARBA00023002"/>
    </source>
</evidence>
<accession>A0A2B7WGV4</accession>
<evidence type="ECO:0000259" key="11">
    <source>
        <dbReference type="Pfam" id="PF00248"/>
    </source>
</evidence>
<keyword evidence="3" id="KW-0521">NADP</keyword>
<protein>
    <recommendedName>
        <fullName evidence="2">D-xylose reductase [NAD(P)H]</fullName>
        <ecNumber evidence="2">1.1.1.307</ecNumber>
    </recommendedName>
</protein>
<evidence type="ECO:0000256" key="8">
    <source>
        <dbReference type="PIRSR" id="PIRSR000097-1"/>
    </source>
</evidence>
<evidence type="ECO:0000256" key="10">
    <source>
        <dbReference type="PIRSR" id="PIRSR000097-3"/>
    </source>
</evidence>
<feature type="site" description="Lowers pKa of active site Tyr" evidence="10">
    <location>
        <position position="87"/>
    </location>
</feature>
<dbReference type="EMBL" id="PDNB01000311">
    <property type="protein sequence ID" value="PGG95809.1"/>
    <property type="molecule type" value="Genomic_DNA"/>
</dbReference>
<dbReference type="AlphaFoldDB" id="A0A2B7WGV4"/>
<evidence type="ECO:0000313" key="13">
    <source>
        <dbReference type="Proteomes" id="UP000223968"/>
    </source>
</evidence>
<dbReference type="PANTHER" id="PTHR43827:SF3">
    <property type="entry name" value="NADP-DEPENDENT OXIDOREDUCTASE DOMAIN-CONTAINING PROTEIN"/>
    <property type="match status" value="1"/>
</dbReference>
<name>A0A2B7WGV4_9EURO</name>
<dbReference type="EC" id="1.1.1.307" evidence="2"/>
<feature type="binding site" evidence="9">
    <location>
        <position position="118"/>
    </location>
    <ligand>
        <name>substrate</name>
    </ligand>
</feature>
<dbReference type="GO" id="GO:0016616">
    <property type="term" value="F:oxidoreductase activity, acting on the CH-OH group of donors, NAD or NADP as acceptor"/>
    <property type="evidence" value="ECO:0007669"/>
    <property type="project" value="UniProtKB-ARBA"/>
</dbReference>
<sequence length="332" mass="36888">MIETPIVTKTFKLSDGTDIPAVGFGGMEYGMIFPDDQKARVIETLKQALQAGYRLIDTARIYNTEDLVGAAIRASGIPRSEITVITKLVQAHHDDPETSFNESLAKLDVDYIDIYLMHWPNALGADGQYKAIDQSPTFVETWKKMEKLVGPRCRGLGVCNFSQKTMDVLLKECTIKPLVNQVEVHPYNPSLELVPYCLEKGIRVLSWGPVCGGPKSLYFDTSAMFNHPILTSVASRYNISVGLVILSWLVQRGLVPIPHSASPTRMAENLRPVALTGEEVEQINNMHKHIGQKRLMDSVGIFWGETPGKGKTLMGWTVQEMGWEDAEGKVLI</sequence>
<gene>
    <name evidence="12" type="ORF">AJ79_09869</name>
</gene>
<proteinExistence type="inferred from homology"/>
<comment type="catalytic activity">
    <reaction evidence="6">
        <text>xylitol + NADP(+) = D-xylose + NADPH + H(+)</text>
        <dbReference type="Rhea" id="RHEA:27445"/>
        <dbReference type="ChEBI" id="CHEBI:15378"/>
        <dbReference type="ChEBI" id="CHEBI:17151"/>
        <dbReference type="ChEBI" id="CHEBI:53455"/>
        <dbReference type="ChEBI" id="CHEBI:57783"/>
        <dbReference type="ChEBI" id="CHEBI:58349"/>
        <dbReference type="EC" id="1.1.1.307"/>
    </reaction>
</comment>
<evidence type="ECO:0000256" key="9">
    <source>
        <dbReference type="PIRSR" id="PIRSR000097-2"/>
    </source>
</evidence>
<comment type="function">
    <text evidence="5">Catalyzes the initial reaction in the xylose utilization pathway by reducing D-xylose into xylitol. Xylose is a major component of hemicelluloses such as xylan. Most fungi utilize D-xylose via three enzymatic reactions, xylose reductase (XR), xylitol dehydrogenase (XDH), and xylulokinase, to form xylulose 5-phosphate, which enters pentose phosphate pathway.</text>
</comment>
<dbReference type="InterPro" id="IPR020471">
    <property type="entry name" value="AKR"/>
</dbReference>
<dbReference type="Proteomes" id="UP000223968">
    <property type="component" value="Unassembled WGS sequence"/>
</dbReference>
<dbReference type="PANTHER" id="PTHR43827">
    <property type="entry name" value="2,5-DIKETO-D-GLUCONIC ACID REDUCTASE"/>
    <property type="match status" value="1"/>
</dbReference>
<comment type="similarity">
    <text evidence="1">Belongs to the aldo/keto reductase family.</text>
</comment>
<dbReference type="PIRSF" id="PIRSF000097">
    <property type="entry name" value="AKR"/>
    <property type="match status" value="1"/>
</dbReference>
<dbReference type="PRINTS" id="PR00069">
    <property type="entry name" value="ALDKETRDTASE"/>
</dbReference>
<dbReference type="OrthoDB" id="416253at2759"/>